<keyword evidence="2" id="KW-0813">Transport</keyword>
<evidence type="ECO:0000313" key="9">
    <source>
        <dbReference type="Proteomes" id="UP001519887"/>
    </source>
</evidence>
<dbReference type="PROSITE" id="PS50850">
    <property type="entry name" value="MFS"/>
    <property type="match status" value="1"/>
</dbReference>
<dbReference type="Pfam" id="PF07690">
    <property type="entry name" value="MFS_1"/>
    <property type="match status" value="1"/>
</dbReference>
<keyword evidence="5 6" id="KW-0472">Membrane</keyword>
<comment type="subcellular location">
    <subcellularLocation>
        <location evidence="1">Cell membrane</location>
        <topology evidence="1">Multi-pass membrane protein</topology>
    </subcellularLocation>
</comment>
<organism evidence="8 9">
    <name type="scientific">Paenibacillus sepulcri</name>
    <dbReference type="NCBI Taxonomy" id="359917"/>
    <lineage>
        <taxon>Bacteria</taxon>
        <taxon>Bacillati</taxon>
        <taxon>Bacillota</taxon>
        <taxon>Bacilli</taxon>
        <taxon>Bacillales</taxon>
        <taxon>Paenibacillaceae</taxon>
        <taxon>Paenibacillus</taxon>
    </lineage>
</organism>
<feature type="transmembrane region" description="Helical" evidence="6">
    <location>
        <begin position="114"/>
        <end position="137"/>
    </location>
</feature>
<feature type="transmembrane region" description="Helical" evidence="6">
    <location>
        <begin position="225"/>
        <end position="244"/>
    </location>
</feature>
<dbReference type="Proteomes" id="UP001519887">
    <property type="component" value="Unassembled WGS sequence"/>
</dbReference>
<dbReference type="PANTHER" id="PTHR23523:SF2">
    <property type="entry name" value="2-NITROIMIDAZOLE TRANSPORTER"/>
    <property type="match status" value="1"/>
</dbReference>
<dbReference type="CDD" id="cd17339">
    <property type="entry name" value="MFS_NIMT_CynX_like"/>
    <property type="match status" value="1"/>
</dbReference>
<feature type="transmembrane region" description="Helical" evidence="6">
    <location>
        <begin position="264"/>
        <end position="284"/>
    </location>
</feature>
<dbReference type="SUPFAM" id="SSF103473">
    <property type="entry name" value="MFS general substrate transporter"/>
    <property type="match status" value="1"/>
</dbReference>
<feature type="domain" description="Major facilitator superfamily (MFS) profile" evidence="7">
    <location>
        <begin position="23"/>
        <end position="405"/>
    </location>
</feature>
<accession>A0ABS7C700</accession>
<feature type="transmembrane region" description="Helical" evidence="6">
    <location>
        <begin position="60"/>
        <end position="79"/>
    </location>
</feature>
<evidence type="ECO:0000259" key="7">
    <source>
        <dbReference type="PROSITE" id="PS50850"/>
    </source>
</evidence>
<keyword evidence="9" id="KW-1185">Reference proteome</keyword>
<dbReference type="PANTHER" id="PTHR23523">
    <property type="match status" value="1"/>
</dbReference>
<evidence type="ECO:0000313" key="8">
    <source>
        <dbReference type="EMBL" id="MBW7456654.1"/>
    </source>
</evidence>
<dbReference type="InterPro" id="IPR011701">
    <property type="entry name" value="MFS"/>
</dbReference>
<dbReference type="Gene3D" id="1.20.1250.20">
    <property type="entry name" value="MFS general substrate transporter like domains"/>
    <property type="match status" value="1"/>
</dbReference>
<evidence type="ECO:0000256" key="1">
    <source>
        <dbReference type="ARBA" id="ARBA00004651"/>
    </source>
</evidence>
<feature type="transmembrane region" description="Helical" evidence="6">
    <location>
        <begin position="176"/>
        <end position="197"/>
    </location>
</feature>
<evidence type="ECO:0000256" key="4">
    <source>
        <dbReference type="ARBA" id="ARBA00022989"/>
    </source>
</evidence>
<evidence type="ECO:0000256" key="2">
    <source>
        <dbReference type="ARBA" id="ARBA00022448"/>
    </source>
</evidence>
<gene>
    <name evidence="8" type="ORF">K0U00_21695</name>
</gene>
<feature type="transmembrane region" description="Helical" evidence="6">
    <location>
        <begin position="291"/>
        <end position="309"/>
    </location>
</feature>
<protein>
    <submittedName>
        <fullName evidence="8">MFS transporter</fullName>
    </submittedName>
</protein>
<keyword evidence="3 6" id="KW-0812">Transmembrane</keyword>
<dbReference type="InterPro" id="IPR052524">
    <property type="entry name" value="MFS_Cyanate_Porter"/>
</dbReference>
<dbReference type="EMBL" id="JAHZIK010000633">
    <property type="protein sequence ID" value="MBW7456654.1"/>
    <property type="molecule type" value="Genomic_DNA"/>
</dbReference>
<evidence type="ECO:0000256" key="5">
    <source>
        <dbReference type="ARBA" id="ARBA00023136"/>
    </source>
</evidence>
<feature type="transmembrane region" description="Helical" evidence="6">
    <location>
        <begin position="357"/>
        <end position="373"/>
    </location>
</feature>
<dbReference type="InterPro" id="IPR036259">
    <property type="entry name" value="MFS_trans_sf"/>
</dbReference>
<evidence type="ECO:0000256" key="3">
    <source>
        <dbReference type="ARBA" id="ARBA00022692"/>
    </source>
</evidence>
<evidence type="ECO:0000256" key="6">
    <source>
        <dbReference type="SAM" id="Phobius"/>
    </source>
</evidence>
<keyword evidence="4 6" id="KW-1133">Transmembrane helix</keyword>
<feature type="transmembrane region" description="Helical" evidence="6">
    <location>
        <begin position="379"/>
        <end position="400"/>
    </location>
</feature>
<feature type="transmembrane region" description="Helical" evidence="6">
    <location>
        <begin position="21"/>
        <end position="40"/>
    </location>
</feature>
<proteinExistence type="predicted"/>
<reference evidence="8 9" key="1">
    <citation type="submission" date="2021-07" db="EMBL/GenBank/DDBJ databases">
        <title>Paenibacillus radiodurans sp. nov., isolated from the southeastern edge of Tengger Desert.</title>
        <authorList>
            <person name="Zhang G."/>
        </authorList>
    </citation>
    <scope>NUCLEOTIDE SEQUENCE [LARGE SCALE GENOMIC DNA]</scope>
    <source>
        <strain evidence="8 9">CCM 7311</strain>
    </source>
</reference>
<name>A0ABS7C700_9BACL</name>
<feature type="transmembrane region" description="Helical" evidence="6">
    <location>
        <begin position="91"/>
        <end position="108"/>
    </location>
</feature>
<comment type="caution">
    <text evidence="8">The sequence shown here is derived from an EMBL/GenBank/DDBJ whole genome shotgun (WGS) entry which is preliminary data.</text>
</comment>
<sequence length="410" mass="43835">MSTGNELRLHPSQLESASRTQGSLLILGFIFIAVNMRAPLTSVGPLIGSIRDSLGISSTLAGSITTLPLLAFALLSPFAPALARRYGMERVLLYALIALVLGTALRSATNGLGALFGGTILIGLAIAVCNVLLPSLIKREYSHKIGMMTGIYSVSMNLCGAIATGISVPLASHIWLGWRGVLGFWGILALIAILIWLPQLHNRRASSPAASGAAIMQGNIWRSPLAWKVTLFMGLQSLFLYITINRLPEILVERGMSSSTAGWMLSLMQFALLPCTFIVPILAGRMKNQQPLVIVCALLYLIGFGGLFFRNISLVPLWAIILGIAGGISFSLAMMFFSLRTRHAQEAARLSGMAQSVGYLLAAIGPVLFGMLHDMLGSWTSSLLMLVTASVLIAVFGMGASRNQYIGETN</sequence>
<dbReference type="InterPro" id="IPR020846">
    <property type="entry name" value="MFS_dom"/>
</dbReference>
<feature type="transmembrane region" description="Helical" evidence="6">
    <location>
        <begin position="315"/>
        <end position="337"/>
    </location>
</feature>
<feature type="transmembrane region" description="Helical" evidence="6">
    <location>
        <begin position="149"/>
        <end position="170"/>
    </location>
</feature>